<accession>A0A9W6GIR1</accession>
<sequence>MWVCGDVTSERKCSVERQLDICLKRIRKIDFKILEAKRLGKRIQELKYIRMLKSTSIHYEELKSMKYYLTT</sequence>
<name>A0A9W6GIR1_9FUSO</name>
<reference evidence="1" key="1">
    <citation type="submission" date="2022-12" db="EMBL/GenBank/DDBJ databases">
        <title>Reference genome sequencing for broad-spectrum identification of bacterial and archaeal isolates by mass spectrometry.</title>
        <authorList>
            <person name="Sekiguchi Y."/>
            <person name="Tourlousse D.M."/>
        </authorList>
    </citation>
    <scope>NUCLEOTIDE SEQUENCE</scope>
    <source>
        <strain evidence="1">10succ1</strain>
    </source>
</reference>
<keyword evidence="2" id="KW-1185">Reference proteome</keyword>
<dbReference type="Proteomes" id="UP001144471">
    <property type="component" value="Unassembled WGS sequence"/>
</dbReference>
<proteinExistence type="predicted"/>
<dbReference type="EMBL" id="BSDY01000005">
    <property type="protein sequence ID" value="GLI55928.1"/>
    <property type="molecule type" value="Genomic_DNA"/>
</dbReference>
<comment type="caution">
    <text evidence="1">The sequence shown here is derived from an EMBL/GenBank/DDBJ whole genome shotgun (WGS) entry which is preliminary data.</text>
</comment>
<evidence type="ECO:0000313" key="2">
    <source>
        <dbReference type="Proteomes" id="UP001144471"/>
    </source>
</evidence>
<protein>
    <submittedName>
        <fullName evidence="1">Uncharacterized protein</fullName>
    </submittedName>
</protein>
<organism evidence="1 2">
    <name type="scientific">Propionigenium maris DSM 9537</name>
    <dbReference type="NCBI Taxonomy" id="1123000"/>
    <lineage>
        <taxon>Bacteria</taxon>
        <taxon>Fusobacteriati</taxon>
        <taxon>Fusobacteriota</taxon>
        <taxon>Fusobacteriia</taxon>
        <taxon>Fusobacteriales</taxon>
        <taxon>Fusobacteriaceae</taxon>
        <taxon>Propionigenium</taxon>
    </lineage>
</organism>
<dbReference type="AlphaFoldDB" id="A0A9W6GIR1"/>
<dbReference type="RefSeq" id="WP_281834746.1">
    <property type="nucleotide sequence ID" value="NZ_BSDY01000005.1"/>
</dbReference>
<gene>
    <name evidence="1" type="ORF">PM10SUCC1_14420</name>
</gene>
<evidence type="ECO:0000313" key="1">
    <source>
        <dbReference type="EMBL" id="GLI55928.1"/>
    </source>
</evidence>